<keyword evidence="2" id="KW-1185">Reference proteome</keyword>
<name>A0A432CP78_9FLAO</name>
<evidence type="ECO:0000313" key="2">
    <source>
        <dbReference type="Proteomes" id="UP000280825"/>
    </source>
</evidence>
<dbReference type="Proteomes" id="UP000280825">
    <property type="component" value="Unassembled WGS sequence"/>
</dbReference>
<dbReference type="RefSeq" id="WP_126561765.1">
    <property type="nucleotide sequence ID" value="NZ_RYDJ01000004.1"/>
</dbReference>
<comment type="caution">
    <text evidence="1">The sequence shown here is derived from an EMBL/GenBank/DDBJ whole genome shotgun (WGS) entry which is preliminary data.</text>
</comment>
<organism evidence="1 2">
    <name type="scientific">Flavobacterium bomense</name>
    <dbReference type="NCBI Taxonomy" id="2497483"/>
    <lineage>
        <taxon>Bacteria</taxon>
        <taxon>Pseudomonadati</taxon>
        <taxon>Bacteroidota</taxon>
        <taxon>Flavobacteriia</taxon>
        <taxon>Flavobacteriales</taxon>
        <taxon>Flavobacteriaceae</taxon>
        <taxon>Flavobacterium</taxon>
    </lineage>
</organism>
<dbReference type="EMBL" id="RYDJ01000004">
    <property type="protein sequence ID" value="RTZ06022.1"/>
    <property type="molecule type" value="Genomic_DNA"/>
</dbReference>
<dbReference type="AlphaFoldDB" id="A0A432CP78"/>
<proteinExistence type="predicted"/>
<evidence type="ECO:0000313" key="1">
    <source>
        <dbReference type="EMBL" id="RTZ06022.1"/>
    </source>
</evidence>
<sequence length="226" mass="26510">MINQPKALKLIKIYSIICDRFEKDLKYTCERFSNNDKQDLTDQEIMTIYLFAVQEEQRFSIKQIHKYACDYLIDWFPKLGSYTAFSNRLNQLSEAFRRFTSSLFEDFLPSDCFADQSLLDSMPIITCSGKRNAKVAKELTDKGYCSTKSLYYYGVKLHALAFRRLDKIPFPEEIQITPKERLDAIIKLLPYVIPKNSHIEIDSPAHHFQQMNLTIIEQTLRLEEHG</sequence>
<gene>
    <name evidence="1" type="ORF">EKL98_05705</name>
</gene>
<accession>A0A432CP78</accession>
<protein>
    <submittedName>
        <fullName evidence="1">Transposase</fullName>
    </submittedName>
</protein>
<reference evidence="1 2" key="1">
    <citation type="submission" date="2018-12" db="EMBL/GenBank/DDBJ databases">
        <title>Flavobacterium sp. nov., isolated from glacier ice.</title>
        <authorList>
            <person name="Liu Q."/>
            <person name="Xin Y.-H."/>
        </authorList>
    </citation>
    <scope>NUCLEOTIDE SEQUENCE [LARGE SCALE GENOMIC DNA]</scope>
    <source>
        <strain evidence="1 2">RB1N8</strain>
    </source>
</reference>